<name>A0ABD1Z763_9MARC</name>
<comment type="caution">
    <text evidence="3">The sequence shown here is derived from an EMBL/GenBank/DDBJ whole genome shotgun (WGS) entry which is preliminary data.</text>
</comment>
<proteinExistence type="predicted"/>
<feature type="chain" id="PRO_5044820274" description="Secreted protein" evidence="2">
    <location>
        <begin position="25"/>
        <end position="109"/>
    </location>
</feature>
<feature type="compositionally biased region" description="Polar residues" evidence="1">
    <location>
        <begin position="94"/>
        <end position="109"/>
    </location>
</feature>
<feature type="compositionally biased region" description="Low complexity" evidence="1">
    <location>
        <begin position="36"/>
        <end position="48"/>
    </location>
</feature>
<feature type="compositionally biased region" description="Basic and acidic residues" evidence="1">
    <location>
        <begin position="49"/>
        <end position="68"/>
    </location>
</feature>
<sequence length="109" mass="12224">MLNPAVAQLAALLFLLVVFRDSCTEQPTTQHSTPETAGAGQGQATTGGESKRVGLGGRDRKQREEEREKRRRKERHDEMRKEEKSSRIGRTRGLPQSTYYSTLVSRAGH</sequence>
<evidence type="ECO:0008006" key="5">
    <source>
        <dbReference type="Google" id="ProtNLM"/>
    </source>
</evidence>
<feature type="compositionally biased region" description="Polar residues" evidence="1">
    <location>
        <begin position="24"/>
        <end position="35"/>
    </location>
</feature>
<protein>
    <recommendedName>
        <fullName evidence="5">Secreted protein</fullName>
    </recommendedName>
</protein>
<accession>A0ABD1Z763</accession>
<dbReference type="Proteomes" id="UP001605036">
    <property type="component" value="Unassembled WGS sequence"/>
</dbReference>
<feature type="compositionally biased region" description="Basic and acidic residues" evidence="1">
    <location>
        <begin position="75"/>
        <end position="86"/>
    </location>
</feature>
<dbReference type="AlphaFoldDB" id="A0ABD1Z763"/>
<organism evidence="3 4">
    <name type="scientific">Riccia fluitans</name>
    <dbReference type="NCBI Taxonomy" id="41844"/>
    <lineage>
        <taxon>Eukaryota</taxon>
        <taxon>Viridiplantae</taxon>
        <taxon>Streptophyta</taxon>
        <taxon>Embryophyta</taxon>
        <taxon>Marchantiophyta</taxon>
        <taxon>Marchantiopsida</taxon>
        <taxon>Marchantiidae</taxon>
        <taxon>Marchantiales</taxon>
        <taxon>Ricciaceae</taxon>
        <taxon>Riccia</taxon>
    </lineage>
</organism>
<evidence type="ECO:0000313" key="3">
    <source>
        <dbReference type="EMBL" id="KAL2643617.1"/>
    </source>
</evidence>
<reference evidence="3 4" key="1">
    <citation type="submission" date="2024-09" db="EMBL/GenBank/DDBJ databases">
        <title>Chromosome-scale assembly of Riccia fluitans.</title>
        <authorList>
            <person name="Paukszto L."/>
            <person name="Sawicki J."/>
            <person name="Karawczyk K."/>
            <person name="Piernik-Szablinska J."/>
            <person name="Szczecinska M."/>
            <person name="Mazdziarz M."/>
        </authorList>
    </citation>
    <scope>NUCLEOTIDE SEQUENCE [LARGE SCALE GENOMIC DNA]</scope>
    <source>
        <strain evidence="3">Rf_01</strain>
        <tissue evidence="3">Aerial parts of the thallus</tissue>
    </source>
</reference>
<keyword evidence="4" id="KW-1185">Reference proteome</keyword>
<feature type="signal peptide" evidence="2">
    <location>
        <begin position="1"/>
        <end position="24"/>
    </location>
</feature>
<dbReference type="EMBL" id="JBHFFA010000002">
    <property type="protein sequence ID" value="KAL2643617.1"/>
    <property type="molecule type" value="Genomic_DNA"/>
</dbReference>
<gene>
    <name evidence="3" type="ORF">R1flu_011204</name>
</gene>
<keyword evidence="2" id="KW-0732">Signal</keyword>
<feature type="region of interest" description="Disordered" evidence="1">
    <location>
        <begin position="24"/>
        <end position="109"/>
    </location>
</feature>
<evidence type="ECO:0000256" key="2">
    <source>
        <dbReference type="SAM" id="SignalP"/>
    </source>
</evidence>
<evidence type="ECO:0000313" key="4">
    <source>
        <dbReference type="Proteomes" id="UP001605036"/>
    </source>
</evidence>
<evidence type="ECO:0000256" key="1">
    <source>
        <dbReference type="SAM" id="MobiDB-lite"/>
    </source>
</evidence>